<keyword evidence="6" id="KW-0156">Chromatin regulator</keyword>
<dbReference type="SUPFAM" id="SSF63748">
    <property type="entry name" value="Tudor/PWWP/MBT"/>
    <property type="match status" value="3"/>
</dbReference>
<dbReference type="AlphaFoldDB" id="A0A1Y1M760"/>
<dbReference type="InterPro" id="IPR050548">
    <property type="entry name" value="PcG_chromatin_remod_factors"/>
</dbReference>
<dbReference type="InterPro" id="IPR036060">
    <property type="entry name" value="Znf_C2H2C_sf"/>
</dbReference>
<feature type="repeat" description="MBT" evidence="10">
    <location>
        <begin position="823"/>
        <end position="918"/>
    </location>
</feature>
<evidence type="ECO:0000256" key="2">
    <source>
        <dbReference type="ARBA" id="ARBA00022723"/>
    </source>
</evidence>
<dbReference type="GO" id="GO:0042393">
    <property type="term" value="F:histone binding"/>
    <property type="evidence" value="ECO:0007669"/>
    <property type="project" value="TreeGrafter"/>
</dbReference>
<dbReference type="GO" id="GO:0008270">
    <property type="term" value="F:zinc ion binding"/>
    <property type="evidence" value="ECO:0007669"/>
    <property type="project" value="UniProtKB-KW"/>
</dbReference>
<dbReference type="Pfam" id="PF02820">
    <property type="entry name" value="MBT"/>
    <property type="match status" value="3"/>
</dbReference>
<evidence type="ECO:0000256" key="3">
    <source>
        <dbReference type="ARBA" id="ARBA00022737"/>
    </source>
</evidence>
<keyword evidence="9" id="KW-0539">Nucleus</keyword>
<evidence type="ECO:0000313" key="13">
    <source>
        <dbReference type="EMBL" id="JAV80135.1"/>
    </source>
</evidence>
<dbReference type="PROSITE" id="PS51802">
    <property type="entry name" value="ZF_CCHHC"/>
    <property type="match status" value="1"/>
</dbReference>
<feature type="compositionally biased region" description="Basic and acidic residues" evidence="11">
    <location>
        <begin position="305"/>
        <end position="319"/>
    </location>
</feature>
<dbReference type="Gene3D" id="1.10.150.50">
    <property type="entry name" value="Transcription Factor, Ets-1"/>
    <property type="match status" value="1"/>
</dbReference>
<protein>
    <recommendedName>
        <fullName evidence="12">SAM domain-containing protein</fullName>
    </recommendedName>
</protein>
<dbReference type="Pfam" id="PF00536">
    <property type="entry name" value="SAM_1"/>
    <property type="match status" value="1"/>
</dbReference>
<keyword evidence="2" id="KW-0479">Metal-binding</keyword>
<dbReference type="Pfam" id="PF01530">
    <property type="entry name" value="zf-C2HC"/>
    <property type="match status" value="1"/>
</dbReference>
<evidence type="ECO:0000256" key="6">
    <source>
        <dbReference type="ARBA" id="ARBA00022853"/>
    </source>
</evidence>
<organism evidence="13">
    <name type="scientific">Photinus pyralis</name>
    <name type="common">Common eastern firefly</name>
    <name type="synonym">Lampyris pyralis</name>
    <dbReference type="NCBI Taxonomy" id="7054"/>
    <lineage>
        <taxon>Eukaryota</taxon>
        <taxon>Metazoa</taxon>
        <taxon>Ecdysozoa</taxon>
        <taxon>Arthropoda</taxon>
        <taxon>Hexapoda</taxon>
        <taxon>Insecta</taxon>
        <taxon>Pterygota</taxon>
        <taxon>Neoptera</taxon>
        <taxon>Endopterygota</taxon>
        <taxon>Coleoptera</taxon>
        <taxon>Polyphaga</taxon>
        <taxon>Elateriformia</taxon>
        <taxon>Elateroidea</taxon>
        <taxon>Lampyridae</taxon>
        <taxon>Lampyrinae</taxon>
        <taxon>Photinus</taxon>
    </lineage>
</organism>
<dbReference type="InterPro" id="IPR002515">
    <property type="entry name" value="Znf_C2H2C"/>
</dbReference>
<dbReference type="InterPro" id="IPR013761">
    <property type="entry name" value="SAM/pointed_sf"/>
</dbReference>
<name>A0A1Y1M760_PHOPY</name>
<dbReference type="GO" id="GO:0045892">
    <property type="term" value="P:negative regulation of DNA-templated transcription"/>
    <property type="evidence" value="ECO:0007669"/>
    <property type="project" value="TreeGrafter"/>
</dbReference>
<dbReference type="CDD" id="cd20103">
    <property type="entry name" value="MBT_L3MBTL1-like_rpt3"/>
    <property type="match status" value="1"/>
</dbReference>
<dbReference type="Gene3D" id="4.10.320.30">
    <property type="match status" value="1"/>
</dbReference>
<reference evidence="13" key="1">
    <citation type="journal article" date="2016" name="Sci. Rep.">
        <title>Molecular characterization of firefly nuptial gifts: a multi-omics approach sheds light on postcopulatory sexual selection.</title>
        <authorList>
            <person name="Al-Wathiqui N."/>
            <person name="Fallon T.R."/>
            <person name="South A."/>
            <person name="Weng J.K."/>
            <person name="Lewis S.M."/>
        </authorList>
    </citation>
    <scope>NUCLEOTIDE SEQUENCE</scope>
</reference>
<dbReference type="EMBL" id="GEZM01041831">
    <property type="protein sequence ID" value="JAV80135.1"/>
    <property type="molecule type" value="Transcribed_RNA"/>
</dbReference>
<feature type="repeat" description="MBT" evidence="10">
    <location>
        <begin position="714"/>
        <end position="814"/>
    </location>
</feature>
<evidence type="ECO:0000259" key="12">
    <source>
        <dbReference type="PROSITE" id="PS50105"/>
    </source>
</evidence>
<evidence type="ECO:0000256" key="7">
    <source>
        <dbReference type="ARBA" id="ARBA00023015"/>
    </source>
</evidence>
<dbReference type="SUPFAM" id="SSF47769">
    <property type="entry name" value="SAM/Pointed domain"/>
    <property type="match status" value="1"/>
</dbReference>
<keyword evidence="7" id="KW-0805">Transcription regulation</keyword>
<dbReference type="GO" id="GO:0003682">
    <property type="term" value="F:chromatin binding"/>
    <property type="evidence" value="ECO:0007669"/>
    <property type="project" value="TreeGrafter"/>
</dbReference>
<feature type="domain" description="SAM" evidence="12">
    <location>
        <begin position="1078"/>
        <end position="1142"/>
    </location>
</feature>
<feature type="region of interest" description="Disordered" evidence="11">
    <location>
        <begin position="299"/>
        <end position="355"/>
    </location>
</feature>
<dbReference type="CDD" id="cd20101">
    <property type="entry name" value="MBT_L3MBTL1-like_rpt1"/>
    <property type="match status" value="1"/>
</dbReference>
<accession>A0A1Y1M760</accession>
<keyword evidence="5" id="KW-0862">Zinc</keyword>
<evidence type="ECO:0000256" key="1">
    <source>
        <dbReference type="ARBA" id="ARBA00004123"/>
    </source>
</evidence>
<evidence type="ECO:0000256" key="8">
    <source>
        <dbReference type="ARBA" id="ARBA00023163"/>
    </source>
</evidence>
<feature type="region of interest" description="Disordered" evidence="11">
    <location>
        <begin position="574"/>
        <end position="595"/>
    </location>
</feature>
<feature type="region of interest" description="Disordered" evidence="11">
    <location>
        <begin position="425"/>
        <end position="446"/>
    </location>
</feature>
<evidence type="ECO:0000256" key="9">
    <source>
        <dbReference type="ARBA" id="ARBA00023242"/>
    </source>
</evidence>
<proteinExistence type="predicted"/>
<keyword evidence="8" id="KW-0804">Transcription</keyword>
<dbReference type="PANTHER" id="PTHR12247">
    <property type="entry name" value="POLYCOMB GROUP PROTEIN"/>
    <property type="match status" value="1"/>
</dbReference>
<evidence type="ECO:0000256" key="11">
    <source>
        <dbReference type="SAM" id="MobiDB-lite"/>
    </source>
</evidence>
<comment type="subcellular location">
    <subcellularLocation>
        <location evidence="1">Nucleus</location>
    </subcellularLocation>
</comment>
<dbReference type="FunFam" id="2.30.30.140:FF:000007">
    <property type="entry name" value="Lethal(3)malignant brain tumor-like protein 1"/>
    <property type="match status" value="1"/>
</dbReference>
<sequence length="1145" mass="130131">MTSASTSDSTEFIQVEQLRTTMYDTNDDNAMERFSTSDRYQPVEYVKKKRTKRERLETVVPAQLAQWVYIQQPPNITMSAPSLSKTNSTNLLINSVAPIKMSNLHTTKSVSHSASLAPSHQNVILAHPVTKTQHVYMKPVSMVPVTVTPVSVSKNSLAYVTMIKPGQQVGISTTNQKYVLQPLPKITSSRIPATVTTNCVQSKIAIMPFPLHNTTTVKKPSNNKHKVFNLKIADGQLQSEKQSGITVMCDNTTESRVDNNLSCTEPLNPDEGASKVESVEDKTYELSIVEDSNSTCDSNLTTNITDDKDKKSQTHKDPQPKFQKHGVSILKKNYNPEPKSENISNTTTPNSITTISDSNTKEITISTNACYTSDPPVILPEPKVLPQKSERRRKSSFNCRKDYDEVDLISSSFWNETPPVLPMEKTSLSNSKNFDNSEESMEFSSVKDETDINMNEEFDAKKILSWQDGIGTLPGSDIRFQINEFGLLEYLKNDDFNKLKDEKKVPKVKEKKNYLTDEMRCLGCGCYGLPSEFITPKFCSYDCKDSAEKIAREKELKRKRSLLKRAASDQNIKEMKLDKDESISEEDSTSNDCSQDKYSYPWTCTKKGFSWTKYLEHMKAKAAPVKFFKDAFPYNRNGFRPGMKLEGVDPQHPSHFCVLSVAEVSGYRMRLHFDGYSGNYDIWVNADSMDIFPAGWCEKHNHVLHPPPSYGADFSWTNYLKQTCRPLAPKHLFANRAGSTICPNGFRVGMKLEAVDKKDSSLVCVATVADMMDSRILVHFDSWDDIYDYWADPTSPYIHPVGWADQNGHSLTPPNDYPNPETFTWEKYLKEVKATPAPVRAFKQKQIPGFKKGMRLECVDKRVPQLVRVASVDEVKEHQIRISFDGWPDRYSYWVDSDSPDIHPVGWCQKTGHPIEPPLTPNDVYDFLECPTVGCRGQGHVMGAKFSTHSTTADCPYSDENLGREHVLPDRLSSPDRRPQAVVPVSREPKDTSKPKLGRPPKMPRLDSPIKTEWLPEDGNSVDLQQPLKRKEKVFDTKCDGKLPFTNGYDNEYTEQIWEKHSRYLKKYVKRSLDPRDWEEEDVVQFIASVPYFEKHSALFRQHKIDGEALLMLSQRDIVEILRIKLGPAIKLYCIIMLLRQNIIS</sequence>
<evidence type="ECO:0000256" key="4">
    <source>
        <dbReference type="ARBA" id="ARBA00022771"/>
    </source>
</evidence>
<feature type="repeat" description="MBT" evidence="10">
    <location>
        <begin position="609"/>
        <end position="707"/>
    </location>
</feature>
<evidence type="ECO:0000256" key="10">
    <source>
        <dbReference type="PROSITE-ProRule" id="PRU00459"/>
    </source>
</evidence>
<dbReference type="PROSITE" id="PS51079">
    <property type="entry name" value="MBT"/>
    <property type="match status" value="3"/>
</dbReference>
<feature type="compositionally biased region" description="Basic and acidic residues" evidence="11">
    <location>
        <begin position="967"/>
        <end position="979"/>
    </location>
</feature>
<dbReference type="InterPro" id="IPR004092">
    <property type="entry name" value="Mbt"/>
</dbReference>
<dbReference type="GO" id="GO:0006325">
    <property type="term" value="P:chromatin organization"/>
    <property type="evidence" value="ECO:0007669"/>
    <property type="project" value="UniProtKB-KW"/>
</dbReference>
<dbReference type="CDD" id="cd20102">
    <property type="entry name" value="MBT_L3MBTL1-like_rpt2"/>
    <property type="match status" value="1"/>
</dbReference>
<dbReference type="SMART" id="SM00454">
    <property type="entry name" value="SAM"/>
    <property type="match status" value="1"/>
</dbReference>
<dbReference type="PANTHER" id="PTHR12247:SF131">
    <property type="entry name" value="LD05287P"/>
    <property type="match status" value="1"/>
</dbReference>
<dbReference type="PROSITE" id="PS50105">
    <property type="entry name" value="SAM_DOMAIN"/>
    <property type="match status" value="1"/>
</dbReference>
<dbReference type="Gene3D" id="2.30.30.140">
    <property type="match status" value="3"/>
</dbReference>
<dbReference type="InterPro" id="IPR001660">
    <property type="entry name" value="SAM"/>
</dbReference>
<feature type="compositionally biased region" description="Low complexity" evidence="11">
    <location>
        <begin position="342"/>
        <end position="355"/>
    </location>
</feature>
<evidence type="ECO:0000256" key="5">
    <source>
        <dbReference type="ARBA" id="ARBA00022833"/>
    </source>
</evidence>
<dbReference type="SUPFAM" id="SSF103637">
    <property type="entry name" value="CCHHC domain"/>
    <property type="match status" value="1"/>
</dbReference>
<dbReference type="GO" id="GO:0005634">
    <property type="term" value="C:nucleus"/>
    <property type="evidence" value="ECO:0007669"/>
    <property type="project" value="UniProtKB-SubCell"/>
</dbReference>
<dbReference type="SMART" id="SM00561">
    <property type="entry name" value="MBT"/>
    <property type="match status" value="3"/>
</dbReference>
<keyword evidence="3" id="KW-0677">Repeat</keyword>
<feature type="region of interest" description="Disordered" evidence="11">
    <location>
        <begin position="967"/>
        <end position="1021"/>
    </location>
</feature>
<keyword evidence="4" id="KW-0863">Zinc-finger</keyword>